<feature type="compositionally biased region" description="Low complexity" evidence="1">
    <location>
        <begin position="586"/>
        <end position="602"/>
    </location>
</feature>
<protein>
    <submittedName>
        <fullName evidence="2">Uncharacterized protein</fullName>
    </submittedName>
</protein>
<feature type="compositionally biased region" description="Basic residues" evidence="1">
    <location>
        <begin position="98"/>
        <end position="111"/>
    </location>
</feature>
<name>A0A699J2Y6_TANCI</name>
<sequence length="627" mass="69159">VKISSTNIRLETTVPQKEETFQVVIDLIKNSMCFKAFTISTDVPEIFMQQFWLKFVRIGEDHQEYGLPIPDTMLIEAIKQSKTYQMFIKYSNGQIPPKKSRGKRSQGKKTTHLADVDVSEESDLKPAKKKTASRRVVKKKVIIFAEDNIIPELDIALELGKSISQIEAKKAEAAKKVHATHARIMTEPEVADTIKALKESRKCIRRQPGTGGSSEGTGTIPGVLDESTVVSATSKEDQLDEEKDDKDGDAIDEGDDHISDTQDADDEDAEIESDEDEIYKYKIRVCKDEDEDMLNAKVVESEKRCSSLSISSGFGDQFIKLSSDSSLVSTVKDSTDAEINSLLEVKIQSEVPHIQSPSVLKVHVSVIPKPSVLTPVQESPSAALVTTIPPLSVSITPPVPQQTTTPISKPPITIDAPTVTTVVLKSDALFAVQLRVAKLEKDVSKLKKIDFSTEALTTLKTQVSIVVEDYLGSRTPIADQEQKSEKSPLDILKINKEQSEKQHINPANNLLYHALIEALIEDENAMDKGVADTVQDHKKKHDGDDDDDDEDPPGGPKQGKMTKRRRNKESESFKKPSSTMETIKPKASSKVSKTGKSTSAKAQVEEPIAKVIMDDADDDVVFDDDQP</sequence>
<feature type="region of interest" description="Disordered" evidence="1">
    <location>
        <begin position="530"/>
        <end position="627"/>
    </location>
</feature>
<feature type="compositionally biased region" description="Acidic residues" evidence="1">
    <location>
        <begin position="262"/>
        <end position="274"/>
    </location>
</feature>
<feature type="compositionally biased region" description="Acidic residues" evidence="1">
    <location>
        <begin position="614"/>
        <end position="627"/>
    </location>
</feature>
<evidence type="ECO:0000313" key="2">
    <source>
        <dbReference type="EMBL" id="GFA07787.1"/>
    </source>
</evidence>
<proteinExistence type="predicted"/>
<reference evidence="2" key="1">
    <citation type="journal article" date="2019" name="Sci. Rep.">
        <title>Draft genome of Tanacetum cinerariifolium, the natural source of mosquito coil.</title>
        <authorList>
            <person name="Yamashiro T."/>
            <person name="Shiraishi A."/>
            <person name="Satake H."/>
            <person name="Nakayama K."/>
        </authorList>
    </citation>
    <scope>NUCLEOTIDE SEQUENCE</scope>
</reference>
<organism evidence="2">
    <name type="scientific">Tanacetum cinerariifolium</name>
    <name type="common">Dalmatian daisy</name>
    <name type="synonym">Chrysanthemum cinerariifolium</name>
    <dbReference type="NCBI Taxonomy" id="118510"/>
    <lineage>
        <taxon>Eukaryota</taxon>
        <taxon>Viridiplantae</taxon>
        <taxon>Streptophyta</taxon>
        <taxon>Embryophyta</taxon>
        <taxon>Tracheophyta</taxon>
        <taxon>Spermatophyta</taxon>
        <taxon>Magnoliopsida</taxon>
        <taxon>eudicotyledons</taxon>
        <taxon>Gunneridae</taxon>
        <taxon>Pentapetalae</taxon>
        <taxon>asterids</taxon>
        <taxon>campanulids</taxon>
        <taxon>Asterales</taxon>
        <taxon>Asteraceae</taxon>
        <taxon>Asteroideae</taxon>
        <taxon>Anthemideae</taxon>
        <taxon>Anthemidinae</taxon>
        <taxon>Tanacetum</taxon>
    </lineage>
</organism>
<dbReference type="AlphaFoldDB" id="A0A699J2Y6"/>
<gene>
    <name evidence="2" type="ORF">Tci_579759</name>
</gene>
<feature type="region of interest" description="Disordered" evidence="1">
    <location>
        <begin position="201"/>
        <end position="274"/>
    </location>
</feature>
<feature type="region of interest" description="Disordered" evidence="1">
    <location>
        <begin position="92"/>
        <end position="130"/>
    </location>
</feature>
<comment type="caution">
    <text evidence="2">The sequence shown here is derived from an EMBL/GenBank/DDBJ whole genome shotgun (WGS) entry which is preliminary data.</text>
</comment>
<accession>A0A699J2Y6</accession>
<evidence type="ECO:0000256" key="1">
    <source>
        <dbReference type="SAM" id="MobiDB-lite"/>
    </source>
</evidence>
<dbReference type="EMBL" id="BKCJ010365506">
    <property type="protein sequence ID" value="GFA07787.1"/>
    <property type="molecule type" value="Genomic_DNA"/>
</dbReference>
<feature type="non-terminal residue" evidence="2">
    <location>
        <position position="1"/>
    </location>
</feature>